<sequence>MRQQNSNGGRRPRGRTNNRKQHGGGQSRSGTYDSNGPDGRIRGNASQVYEKYIGLARDATSASDRIAAEAYYQHAEHYYRIVNDSTDPESPGSQRAHGTQSSTAQQPTADVEGNQALPHGNQSGRSHQDRQERHDRSGRNHQDRRSRGPARDDAEVPGLEPQPDIAPSNGAAGAERASQNELPLDGREGQRRSRGGRYGDRNRSRSAESSDSSGRPDQAAPRQMASRQDEPSPAPDASAPSLEDSIPAAIVPLDSPAEEAPAPRRRGRPRKRPVEEMQSTASSEDSAGETAPASDAPTDAAEAAPAPKRRGRPRKVVVEAAPAAEGEDATSEGPNAANA</sequence>
<dbReference type="Pfam" id="PF13763">
    <property type="entry name" value="DUF4167"/>
    <property type="match status" value="1"/>
</dbReference>
<feature type="compositionally biased region" description="Basic and acidic residues" evidence="3">
    <location>
        <begin position="126"/>
        <end position="154"/>
    </location>
</feature>
<feature type="compositionally biased region" description="Low complexity" evidence="3">
    <location>
        <begin position="289"/>
        <end position="306"/>
    </location>
</feature>
<reference evidence="5 6" key="1">
    <citation type="submission" date="2019-06" db="EMBL/GenBank/DDBJ databases">
        <title>Whole genome sequence for Rhodospirillaceae sp. R148.</title>
        <authorList>
            <person name="Wang G."/>
        </authorList>
    </citation>
    <scope>NUCLEOTIDE SEQUENCE [LARGE SCALE GENOMIC DNA]</scope>
    <source>
        <strain evidence="5 6">R148</strain>
    </source>
</reference>
<keyword evidence="6" id="KW-1185">Reference proteome</keyword>
<dbReference type="PRINTS" id="PR00930">
    <property type="entry name" value="HIGHMOBLTYIY"/>
</dbReference>
<proteinExistence type="predicted"/>
<feature type="domain" description="DUF4167" evidence="4">
    <location>
        <begin position="11"/>
        <end position="85"/>
    </location>
</feature>
<evidence type="ECO:0000313" key="6">
    <source>
        <dbReference type="Proteomes" id="UP000315252"/>
    </source>
</evidence>
<protein>
    <submittedName>
        <fullName evidence="5">DUF4167 domain-containing protein</fullName>
    </submittedName>
</protein>
<dbReference type="EMBL" id="VHSH01000011">
    <property type="protein sequence ID" value="TQV73222.1"/>
    <property type="molecule type" value="Genomic_DNA"/>
</dbReference>
<evidence type="ECO:0000313" key="5">
    <source>
        <dbReference type="EMBL" id="TQV73222.1"/>
    </source>
</evidence>
<dbReference type="Proteomes" id="UP000315252">
    <property type="component" value="Unassembled WGS sequence"/>
</dbReference>
<dbReference type="GO" id="GO:0003677">
    <property type="term" value="F:DNA binding"/>
    <property type="evidence" value="ECO:0007669"/>
    <property type="project" value="UniProtKB-KW"/>
</dbReference>
<feature type="compositionally biased region" description="Basic residues" evidence="3">
    <location>
        <begin position="10"/>
        <end position="22"/>
    </location>
</feature>
<evidence type="ECO:0000256" key="2">
    <source>
        <dbReference type="ARBA" id="ARBA00023125"/>
    </source>
</evidence>
<evidence type="ECO:0000256" key="1">
    <source>
        <dbReference type="ARBA" id="ARBA00022737"/>
    </source>
</evidence>
<dbReference type="InterPro" id="IPR000116">
    <property type="entry name" value="HMGA"/>
</dbReference>
<dbReference type="GO" id="GO:0006355">
    <property type="term" value="P:regulation of DNA-templated transcription"/>
    <property type="evidence" value="ECO:0007669"/>
    <property type="project" value="InterPro"/>
</dbReference>
<comment type="caution">
    <text evidence="5">The sequence shown here is derived from an EMBL/GenBank/DDBJ whole genome shotgun (WGS) entry which is preliminary data.</text>
</comment>
<keyword evidence="1" id="KW-0677">Repeat</keyword>
<dbReference type="OrthoDB" id="9816310at2"/>
<feature type="compositionally biased region" description="Polar residues" evidence="3">
    <location>
        <begin position="91"/>
        <end position="108"/>
    </location>
</feature>
<name>A0A545T7P9_9PROT</name>
<feature type="compositionally biased region" description="Low complexity" evidence="3">
    <location>
        <begin position="235"/>
        <end position="245"/>
    </location>
</feature>
<evidence type="ECO:0000259" key="4">
    <source>
        <dbReference type="Pfam" id="PF13763"/>
    </source>
</evidence>
<dbReference type="InterPro" id="IPR017956">
    <property type="entry name" value="AT_hook_DNA-bd_motif"/>
</dbReference>
<keyword evidence="2" id="KW-0238">DNA-binding</keyword>
<dbReference type="SMART" id="SM00384">
    <property type="entry name" value="AT_hook"/>
    <property type="match status" value="2"/>
</dbReference>
<feature type="region of interest" description="Disordered" evidence="3">
    <location>
        <begin position="81"/>
        <end position="339"/>
    </location>
</feature>
<dbReference type="RefSeq" id="WP_142899122.1">
    <property type="nucleotide sequence ID" value="NZ_ML660062.1"/>
</dbReference>
<feature type="compositionally biased region" description="Basic and acidic residues" evidence="3">
    <location>
        <begin position="184"/>
        <end position="208"/>
    </location>
</feature>
<dbReference type="GO" id="GO:0000785">
    <property type="term" value="C:chromatin"/>
    <property type="evidence" value="ECO:0007669"/>
    <property type="project" value="InterPro"/>
</dbReference>
<gene>
    <name evidence="5" type="ORF">FKG95_24695</name>
</gene>
<dbReference type="InterPro" id="IPR025430">
    <property type="entry name" value="DUF4167"/>
</dbReference>
<accession>A0A545T7P9</accession>
<feature type="region of interest" description="Disordered" evidence="3">
    <location>
        <begin position="1"/>
        <end position="44"/>
    </location>
</feature>
<dbReference type="AlphaFoldDB" id="A0A545T7P9"/>
<evidence type="ECO:0000256" key="3">
    <source>
        <dbReference type="SAM" id="MobiDB-lite"/>
    </source>
</evidence>
<organism evidence="5 6">
    <name type="scientific">Denitrobaculum tricleocarpae</name>
    <dbReference type="NCBI Taxonomy" id="2591009"/>
    <lineage>
        <taxon>Bacteria</taxon>
        <taxon>Pseudomonadati</taxon>
        <taxon>Pseudomonadota</taxon>
        <taxon>Alphaproteobacteria</taxon>
        <taxon>Rhodospirillales</taxon>
        <taxon>Rhodospirillaceae</taxon>
        <taxon>Denitrobaculum</taxon>
    </lineage>
</organism>